<dbReference type="InterPro" id="IPR032232">
    <property type="entry name" value="Caskin1-CID"/>
</dbReference>
<reference evidence="3 4" key="1">
    <citation type="submission" date="2023-05" db="EMBL/GenBank/DDBJ databases">
        <title>B98-5 Cell Line De Novo Hybrid Assembly: An Optical Mapping Approach.</title>
        <authorList>
            <person name="Kananen K."/>
            <person name="Auerbach J.A."/>
            <person name="Kautto E."/>
            <person name="Blachly J.S."/>
        </authorList>
    </citation>
    <scope>NUCLEOTIDE SEQUENCE [LARGE SCALE GENOMIC DNA]</scope>
    <source>
        <strain evidence="3">B95-8</strain>
        <tissue evidence="3">Cell line</tissue>
    </source>
</reference>
<feature type="compositionally biased region" description="Polar residues" evidence="1">
    <location>
        <begin position="78"/>
        <end position="88"/>
    </location>
</feature>
<dbReference type="EMBL" id="JASSZA010000011">
    <property type="protein sequence ID" value="KAK2097345.1"/>
    <property type="molecule type" value="Genomic_DNA"/>
</dbReference>
<feature type="region of interest" description="Disordered" evidence="1">
    <location>
        <begin position="180"/>
        <end position="201"/>
    </location>
</feature>
<feature type="compositionally biased region" description="Low complexity" evidence="1">
    <location>
        <begin position="14"/>
        <end position="32"/>
    </location>
</feature>
<name>A0ABQ9UKP1_SAGOE</name>
<keyword evidence="4" id="KW-1185">Reference proteome</keyword>
<comment type="caution">
    <text evidence="3">The sequence shown here is derived from an EMBL/GenBank/DDBJ whole genome shotgun (WGS) entry which is preliminary data.</text>
</comment>
<proteinExistence type="predicted"/>
<protein>
    <submittedName>
        <fullName evidence="3">Caskin-1</fullName>
    </submittedName>
</protein>
<evidence type="ECO:0000259" key="2">
    <source>
        <dbReference type="Pfam" id="PF16600"/>
    </source>
</evidence>
<organism evidence="3 4">
    <name type="scientific">Saguinus oedipus</name>
    <name type="common">Cotton-top tamarin</name>
    <name type="synonym">Oedipomidas oedipus</name>
    <dbReference type="NCBI Taxonomy" id="9490"/>
    <lineage>
        <taxon>Eukaryota</taxon>
        <taxon>Metazoa</taxon>
        <taxon>Chordata</taxon>
        <taxon>Craniata</taxon>
        <taxon>Vertebrata</taxon>
        <taxon>Euteleostomi</taxon>
        <taxon>Mammalia</taxon>
        <taxon>Eutheria</taxon>
        <taxon>Euarchontoglires</taxon>
        <taxon>Primates</taxon>
        <taxon>Haplorrhini</taxon>
        <taxon>Platyrrhini</taxon>
        <taxon>Cebidae</taxon>
        <taxon>Callitrichinae</taxon>
        <taxon>Saguinus</taxon>
    </lineage>
</organism>
<feature type="region of interest" description="Disordered" evidence="1">
    <location>
        <begin position="1"/>
        <end position="66"/>
    </location>
</feature>
<feature type="domain" description="Caskin-1 CASK-interaction" evidence="2">
    <location>
        <begin position="31"/>
        <end position="79"/>
    </location>
</feature>
<dbReference type="Pfam" id="PF16600">
    <property type="entry name" value="Caskin1-CID"/>
    <property type="match status" value="1"/>
</dbReference>
<dbReference type="Proteomes" id="UP001266305">
    <property type="component" value="Unassembled WGS sequence"/>
</dbReference>
<feature type="compositionally biased region" description="Low complexity" evidence="1">
    <location>
        <begin position="41"/>
        <end position="51"/>
    </location>
</feature>
<accession>A0ABQ9UKP1</accession>
<evidence type="ECO:0000313" key="4">
    <source>
        <dbReference type="Proteomes" id="UP001266305"/>
    </source>
</evidence>
<feature type="region of interest" description="Disordered" evidence="1">
    <location>
        <begin position="78"/>
        <end position="136"/>
    </location>
</feature>
<evidence type="ECO:0000313" key="3">
    <source>
        <dbReference type="EMBL" id="KAK2097345.1"/>
    </source>
</evidence>
<sequence>MEGHLPTGPRAGTEPSLPQGGSSSGPSAPPEEIWVLRKPFAGGERSGSVSGVAGGRGSGGQALHAGSEGVKLLATVLSQKSVSESSPGDSPVKPPEGSTGAARSQPPVAHAGQVYGEQPTKKLEPASEGKVQGLGGSQHGLWEEAVGLMGTYMACLAWLRQGAGDSQGGVWRTAAAPTPVEIQDEGRRVEDAPGGASGTAD</sequence>
<gene>
    <name evidence="3" type="primary">CASKIN1_1</name>
    <name evidence="3" type="ORF">P7K49_022796</name>
</gene>
<evidence type="ECO:0000256" key="1">
    <source>
        <dbReference type="SAM" id="MobiDB-lite"/>
    </source>
</evidence>